<protein>
    <submittedName>
        <fullName evidence="1">Uncharacterized protein</fullName>
    </submittedName>
</protein>
<reference evidence="1" key="1">
    <citation type="submission" date="2022-08" db="EMBL/GenBank/DDBJ databases">
        <title>Alicyclobacillus fastidiosus DSM 17978, complete genome.</title>
        <authorList>
            <person name="Wang Q."/>
            <person name="Cai R."/>
            <person name="Wang Z."/>
        </authorList>
    </citation>
    <scope>NUCLEOTIDE SEQUENCE</scope>
    <source>
        <strain evidence="1">DSM 17978</strain>
    </source>
</reference>
<dbReference type="Gene3D" id="3.40.50.150">
    <property type="entry name" value="Vaccinia Virus protein VP39"/>
    <property type="match status" value="1"/>
</dbReference>
<proteinExistence type="predicted"/>
<keyword evidence="2" id="KW-1185">Reference proteome</keyword>
<accession>A0ABY6ZEX1</accession>
<sequence length="105" mass="11408">MQSEVSKINGKAWNVGAYQAWVNRFGTPKDYAAEIKMNPLSENIQHFLGVMGDIKGKRVANLLGSNGNKAIPLAMLGADVTVVDISEENARYATELAREAEVSIN</sequence>
<dbReference type="Proteomes" id="UP001164761">
    <property type="component" value="Chromosome"/>
</dbReference>
<gene>
    <name evidence="1" type="ORF">NZD89_22610</name>
</gene>
<dbReference type="EMBL" id="CP104067">
    <property type="protein sequence ID" value="WAH41047.1"/>
    <property type="molecule type" value="Genomic_DNA"/>
</dbReference>
<evidence type="ECO:0000313" key="1">
    <source>
        <dbReference type="EMBL" id="WAH41047.1"/>
    </source>
</evidence>
<name>A0ABY6ZEX1_9BACL</name>
<dbReference type="InterPro" id="IPR029063">
    <property type="entry name" value="SAM-dependent_MTases_sf"/>
</dbReference>
<evidence type="ECO:0000313" key="2">
    <source>
        <dbReference type="Proteomes" id="UP001164761"/>
    </source>
</evidence>
<organism evidence="1 2">
    <name type="scientific">Alicyclobacillus fastidiosus</name>
    <dbReference type="NCBI Taxonomy" id="392011"/>
    <lineage>
        <taxon>Bacteria</taxon>
        <taxon>Bacillati</taxon>
        <taxon>Bacillota</taxon>
        <taxon>Bacilli</taxon>
        <taxon>Bacillales</taxon>
        <taxon>Alicyclobacillaceae</taxon>
        <taxon>Alicyclobacillus</taxon>
    </lineage>
</organism>
<dbReference type="SUPFAM" id="SSF53335">
    <property type="entry name" value="S-adenosyl-L-methionine-dependent methyltransferases"/>
    <property type="match status" value="1"/>
</dbReference>